<gene>
    <name evidence="2" type="ORF">CVT63_08060</name>
</gene>
<name>A0A2N3G4C8_9ACTN</name>
<dbReference type="Proteomes" id="UP000233654">
    <property type="component" value="Unassembled WGS sequence"/>
</dbReference>
<dbReference type="GO" id="GO:0004519">
    <property type="term" value="F:endonuclease activity"/>
    <property type="evidence" value="ECO:0007669"/>
    <property type="project" value="UniProtKB-KW"/>
</dbReference>
<dbReference type="PANTHER" id="PTHR33877:SF2">
    <property type="entry name" value="OS07G0170200 PROTEIN"/>
    <property type="match status" value="1"/>
</dbReference>
<keyword evidence="2" id="KW-0255">Endonuclease</keyword>
<evidence type="ECO:0000259" key="1">
    <source>
        <dbReference type="SMART" id="SM00507"/>
    </source>
</evidence>
<evidence type="ECO:0000313" key="3">
    <source>
        <dbReference type="Proteomes" id="UP000233654"/>
    </source>
</evidence>
<keyword evidence="2" id="KW-0378">Hydrolase</keyword>
<dbReference type="GO" id="GO:0003676">
    <property type="term" value="F:nucleic acid binding"/>
    <property type="evidence" value="ECO:0007669"/>
    <property type="project" value="InterPro"/>
</dbReference>
<feature type="domain" description="HNH nuclease" evidence="1">
    <location>
        <begin position="73"/>
        <end position="122"/>
    </location>
</feature>
<dbReference type="Gene3D" id="1.10.30.50">
    <property type="match status" value="1"/>
</dbReference>
<comment type="caution">
    <text evidence="2">The sequence shown here is derived from an EMBL/GenBank/DDBJ whole genome shotgun (WGS) entry which is preliminary data.</text>
</comment>
<keyword evidence="2" id="KW-0540">Nuclease</keyword>
<dbReference type="InterPro" id="IPR003615">
    <property type="entry name" value="HNH_nuc"/>
</dbReference>
<dbReference type="InterPro" id="IPR052892">
    <property type="entry name" value="NA-targeting_endonuclease"/>
</dbReference>
<reference evidence="2 3" key="1">
    <citation type="journal article" date="2017" name="ISME J.">
        <title>Potential for microbial H2 and metal transformations associated with novel bacteria and archaea in deep terrestrial subsurface sediments.</title>
        <authorList>
            <person name="Hernsdorf A.W."/>
            <person name="Amano Y."/>
            <person name="Miyakawa K."/>
            <person name="Ise K."/>
            <person name="Suzuki Y."/>
            <person name="Anantharaman K."/>
            <person name="Probst A."/>
            <person name="Burstein D."/>
            <person name="Thomas B.C."/>
            <person name="Banfield J.F."/>
        </authorList>
    </citation>
    <scope>NUCLEOTIDE SEQUENCE [LARGE SCALE GENOMIC DNA]</scope>
    <source>
        <strain evidence="2">HGW-Actinobacteria-3</strain>
    </source>
</reference>
<evidence type="ECO:0000313" key="2">
    <source>
        <dbReference type="EMBL" id="PKQ27428.1"/>
    </source>
</evidence>
<dbReference type="InterPro" id="IPR002711">
    <property type="entry name" value="HNH"/>
</dbReference>
<dbReference type="GO" id="GO:0008270">
    <property type="term" value="F:zinc ion binding"/>
    <property type="evidence" value="ECO:0007669"/>
    <property type="project" value="InterPro"/>
</dbReference>
<proteinExistence type="predicted"/>
<dbReference type="CDD" id="cd00085">
    <property type="entry name" value="HNHc"/>
    <property type="match status" value="1"/>
</dbReference>
<dbReference type="SMART" id="SM00507">
    <property type="entry name" value="HNHc"/>
    <property type="match status" value="1"/>
</dbReference>
<dbReference type="PANTHER" id="PTHR33877">
    <property type="entry name" value="SLL1193 PROTEIN"/>
    <property type="match status" value="1"/>
</dbReference>
<accession>A0A2N3G4C8</accession>
<organism evidence="2 3">
    <name type="scientific">Candidatus Anoxymicrobium japonicum</name>
    <dbReference type="NCBI Taxonomy" id="2013648"/>
    <lineage>
        <taxon>Bacteria</taxon>
        <taxon>Bacillati</taxon>
        <taxon>Actinomycetota</taxon>
        <taxon>Candidatus Geothermincolia</taxon>
        <taxon>Candidatus Geothermincolales</taxon>
        <taxon>Candidatus Anoxymicrobiaceae</taxon>
        <taxon>Candidatus Anoxymicrobium</taxon>
    </lineage>
</organism>
<protein>
    <submittedName>
        <fullName evidence="2">HNH endonuclease</fullName>
    </submittedName>
</protein>
<dbReference type="Pfam" id="PF01844">
    <property type="entry name" value="HNH"/>
    <property type="match status" value="1"/>
</dbReference>
<dbReference type="EMBL" id="PHEX01000103">
    <property type="protein sequence ID" value="PKQ27428.1"/>
    <property type="molecule type" value="Genomic_DNA"/>
</dbReference>
<dbReference type="AlphaFoldDB" id="A0A2N3G4C8"/>
<sequence length="172" mass="19173">MLEMKNVLLLNATFEPLCAISARRAVVLLFKGKAEALEQDGVAMRSEKLAIAIPSVMRLKYFVKVPYYGRANLSSRAIFARDGWKCQYCGGHAETVDHLAPRSRGGEHSWENVVAACRRCNGKKRDKLPGEVGLKLARKPGAPRGPVAVSLTLGTILPEWERYLEYCRLRSD</sequence>